<dbReference type="CDD" id="cd06261">
    <property type="entry name" value="TM_PBP2"/>
    <property type="match status" value="1"/>
</dbReference>
<dbReference type="GO" id="GO:0055085">
    <property type="term" value="P:transmembrane transport"/>
    <property type="evidence" value="ECO:0007669"/>
    <property type="project" value="InterPro"/>
</dbReference>
<gene>
    <name evidence="9" type="ORF">AAM4_0266</name>
</gene>
<keyword evidence="4 7" id="KW-0812">Transmembrane</keyword>
<feature type="domain" description="ABC transmembrane type-1" evidence="8">
    <location>
        <begin position="83"/>
        <end position="298"/>
    </location>
</feature>
<sequence length="311" mass="34042">MIQHKPFFEDEQRHRRAVHRQWCRGGAFVAPTIIMLVFFFIVPIVLVVVMSVSRWTLLGGRMGVAFPDNFRRVFSDPLLGQSVIFTFKYTVVTTIILQPIAVALALLIQQSRRWNSIVRTVVLLPAALGIASASLLFYAIYSPQVGPVTKILDAVGLADAGTSVLGTPNGALVATVVLVVWRFTGYYMILTLVGVQAIPNEVYEAAKIDGAGPWRTFTDVTFPLLKPTLAMTTIMSITGSLLAFDQFFILTKGGPNNATMTVVQLIYKYAFETKRDLGMAAALSVLVLVALVAINALQLKAMGVSDSEEER</sequence>
<dbReference type="Pfam" id="PF00528">
    <property type="entry name" value="BPD_transp_1"/>
    <property type="match status" value="1"/>
</dbReference>
<evidence type="ECO:0000256" key="2">
    <source>
        <dbReference type="ARBA" id="ARBA00022448"/>
    </source>
</evidence>
<feature type="transmembrane region" description="Helical" evidence="7">
    <location>
        <begin position="87"/>
        <end position="108"/>
    </location>
</feature>
<evidence type="ECO:0000313" key="9">
    <source>
        <dbReference type="EMBL" id="CED90161.1"/>
    </source>
</evidence>
<dbReference type="SUPFAM" id="SSF161098">
    <property type="entry name" value="MetI-like"/>
    <property type="match status" value="1"/>
</dbReference>
<evidence type="ECO:0000256" key="4">
    <source>
        <dbReference type="ARBA" id="ARBA00022692"/>
    </source>
</evidence>
<protein>
    <submittedName>
        <fullName evidence="9">Binding-protein-dependent transport systems inner membrane component</fullName>
    </submittedName>
</protein>
<evidence type="ECO:0000256" key="3">
    <source>
        <dbReference type="ARBA" id="ARBA00022475"/>
    </source>
</evidence>
<comment type="subcellular location">
    <subcellularLocation>
        <location evidence="1 7">Cell membrane</location>
        <topology evidence="1 7">Multi-pass membrane protein</topology>
    </subcellularLocation>
</comment>
<evidence type="ECO:0000256" key="7">
    <source>
        <dbReference type="RuleBase" id="RU363032"/>
    </source>
</evidence>
<keyword evidence="3" id="KW-1003">Cell membrane</keyword>
<keyword evidence="2 7" id="KW-0813">Transport</keyword>
<keyword evidence="5 7" id="KW-1133">Transmembrane helix</keyword>
<evidence type="ECO:0000256" key="6">
    <source>
        <dbReference type="ARBA" id="ARBA00023136"/>
    </source>
</evidence>
<proteinExistence type="inferred from homology"/>
<organism evidence="9">
    <name type="scientific">Actinomyces succiniciruminis</name>
    <dbReference type="NCBI Taxonomy" id="1522002"/>
    <lineage>
        <taxon>Bacteria</taxon>
        <taxon>Bacillati</taxon>
        <taxon>Actinomycetota</taxon>
        <taxon>Actinomycetes</taxon>
        <taxon>Actinomycetales</taxon>
        <taxon>Actinomycetaceae</taxon>
        <taxon>Actinomyces</taxon>
    </lineage>
</organism>
<keyword evidence="6 7" id="KW-0472">Membrane</keyword>
<reference evidence="9" key="1">
    <citation type="submission" date="2014-07" db="EMBL/GenBank/DDBJ databases">
        <authorList>
            <person name="Zhang J.E."/>
            <person name="Yang H."/>
            <person name="Guo J."/>
            <person name="Deng Z."/>
            <person name="Luo H."/>
            <person name="Luo M."/>
            <person name="Zhao B."/>
        </authorList>
    </citation>
    <scope>NUCLEOTIDE SEQUENCE</scope>
    <source>
        <strain evidence="9">AM4</strain>
    </source>
</reference>
<evidence type="ECO:0000256" key="5">
    <source>
        <dbReference type="ARBA" id="ARBA00022989"/>
    </source>
</evidence>
<dbReference type="PANTHER" id="PTHR43227:SF11">
    <property type="entry name" value="BLL4140 PROTEIN"/>
    <property type="match status" value="1"/>
</dbReference>
<dbReference type="InterPro" id="IPR035906">
    <property type="entry name" value="MetI-like_sf"/>
</dbReference>
<dbReference type="AlphaFoldDB" id="A0A1L7R8M8"/>
<dbReference type="Gene3D" id="1.10.3720.10">
    <property type="entry name" value="MetI-like"/>
    <property type="match status" value="1"/>
</dbReference>
<feature type="transmembrane region" description="Helical" evidence="7">
    <location>
        <begin position="120"/>
        <end position="141"/>
    </location>
</feature>
<evidence type="ECO:0000256" key="1">
    <source>
        <dbReference type="ARBA" id="ARBA00004651"/>
    </source>
</evidence>
<feature type="transmembrane region" description="Helical" evidence="7">
    <location>
        <begin position="277"/>
        <end position="297"/>
    </location>
</feature>
<dbReference type="EMBL" id="LK995468">
    <property type="protein sequence ID" value="CED90161.1"/>
    <property type="molecule type" value="Genomic_DNA"/>
</dbReference>
<dbReference type="InterPro" id="IPR050809">
    <property type="entry name" value="UgpAE/MalFG_permease"/>
</dbReference>
<dbReference type="PANTHER" id="PTHR43227">
    <property type="entry name" value="BLL4140 PROTEIN"/>
    <property type="match status" value="1"/>
</dbReference>
<name>A0A1L7R8M8_9ACTO</name>
<accession>A0A1L7R8M8</accession>
<comment type="similarity">
    <text evidence="7">Belongs to the binding-protein-dependent transport system permease family.</text>
</comment>
<dbReference type="PROSITE" id="PS50928">
    <property type="entry name" value="ABC_TM1"/>
    <property type="match status" value="1"/>
</dbReference>
<dbReference type="InterPro" id="IPR000515">
    <property type="entry name" value="MetI-like"/>
</dbReference>
<dbReference type="GO" id="GO:0005886">
    <property type="term" value="C:plasma membrane"/>
    <property type="evidence" value="ECO:0007669"/>
    <property type="project" value="UniProtKB-SubCell"/>
</dbReference>
<evidence type="ECO:0000259" key="8">
    <source>
        <dbReference type="PROSITE" id="PS50928"/>
    </source>
</evidence>
<feature type="transmembrane region" description="Helical" evidence="7">
    <location>
        <begin position="25"/>
        <end position="52"/>
    </location>
</feature>
<feature type="transmembrane region" description="Helical" evidence="7">
    <location>
        <begin position="161"/>
        <end position="181"/>
    </location>
</feature>